<comment type="caution">
    <text evidence="2">The sequence shown here is derived from an EMBL/GenBank/DDBJ whole genome shotgun (WGS) entry which is preliminary data.</text>
</comment>
<name>A0A1Q9C3H6_SYMMI</name>
<dbReference type="EMBL" id="LSRX01001760">
    <property type="protein sequence ID" value="OLP77471.1"/>
    <property type="molecule type" value="Genomic_DNA"/>
</dbReference>
<evidence type="ECO:0000313" key="3">
    <source>
        <dbReference type="Proteomes" id="UP000186817"/>
    </source>
</evidence>
<dbReference type="Proteomes" id="UP000186817">
    <property type="component" value="Unassembled WGS sequence"/>
</dbReference>
<reference evidence="2 3" key="1">
    <citation type="submission" date="2016-02" db="EMBL/GenBank/DDBJ databases">
        <title>Genome analysis of coral dinoflagellate symbionts highlights evolutionary adaptations to a symbiotic lifestyle.</title>
        <authorList>
            <person name="Aranda M."/>
            <person name="Li Y."/>
            <person name="Liew Y.J."/>
            <person name="Baumgarten S."/>
            <person name="Simakov O."/>
            <person name="Wilson M."/>
            <person name="Piel J."/>
            <person name="Ashoor H."/>
            <person name="Bougouffa S."/>
            <person name="Bajic V.B."/>
            <person name="Ryu T."/>
            <person name="Ravasi T."/>
            <person name="Bayer T."/>
            <person name="Micklem G."/>
            <person name="Kim H."/>
            <person name="Bhak J."/>
            <person name="Lajeunesse T.C."/>
            <person name="Voolstra C.R."/>
        </authorList>
    </citation>
    <scope>NUCLEOTIDE SEQUENCE [LARGE SCALE GENOMIC DNA]</scope>
    <source>
        <strain evidence="2 3">CCMP2467</strain>
    </source>
</reference>
<accession>A0A1Q9C3H6</accession>
<protein>
    <submittedName>
        <fullName evidence="2">Uncharacterized protein</fullName>
    </submittedName>
</protein>
<feature type="region of interest" description="Disordered" evidence="1">
    <location>
        <begin position="163"/>
        <end position="202"/>
    </location>
</feature>
<sequence>MFILYSSALARCRDHPKRDRRLATLSSSAEVAEAHSLHLPPRAQRVQLKDGIFADKDGKRRPSQLPLPTELWQLKELKGGRTANMWLVSGASATPDTRTGMCNAWPAIHAMLPAFAECYRTGGGGGDAPNLRVLQAEGWDACPSCRWGATLQETLAHAAPREPLQMRSHQQHQQQQQLNEGGNGPSQATSRADRGQGTQAQQSTPGLAQRYLVCLADSQHAQAAVAAVRRARLHGDLTICSYSCPAHESKNPNQFRGPSFKAVGPGGDARRAVACSFVRSFLILQAS</sequence>
<dbReference type="AlphaFoldDB" id="A0A1Q9C3H6"/>
<proteinExistence type="predicted"/>
<organism evidence="2 3">
    <name type="scientific">Symbiodinium microadriaticum</name>
    <name type="common">Dinoflagellate</name>
    <name type="synonym">Zooxanthella microadriatica</name>
    <dbReference type="NCBI Taxonomy" id="2951"/>
    <lineage>
        <taxon>Eukaryota</taxon>
        <taxon>Sar</taxon>
        <taxon>Alveolata</taxon>
        <taxon>Dinophyceae</taxon>
        <taxon>Suessiales</taxon>
        <taxon>Symbiodiniaceae</taxon>
        <taxon>Symbiodinium</taxon>
    </lineage>
</organism>
<evidence type="ECO:0000313" key="2">
    <source>
        <dbReference type="EMBL" id="OLP77471.1"/>
    </source>
</evidence>
<feature type="compositionally biased region" description="Polar residues" evidence="1">
    <location>
        <begin position="185"/>
        <end position="202"/>
    </location>
</feature>
<keyword evidence="3" id="KW-1185">Reference proteome</keyword>
<gene>
    <name evidence="2" type="ORF">AK812_SmicGene42462</name>
</gene>
<evidence type="ECO:0000256" key="1">
    <source>
        <dbReference type="SAM" id="MobiDB-lite"/>
    </source>
</evidence>